<dbReference type="InterPro" id="IPR043519">
    <property type="entry name" value="NT_sf"/>
</dbReference>
<dbReference type="PROSITE" id="PS50088">
    <property type="entry name" value="ANK_REPEAT"/>
    <property type="match status" value="1"/>
</dbReference>
<dbReference type="InterPro" id="IPR002110">
    <property type="entry name" value="Ankyrin_rpt"/>
</dbReference>
<evidence type="ECO:0000256" key="1">
    <source>
        <dbReference type="PROSITE-ProRule" id="PRU00023"/>
    </source>
</evidence>
<dbReference type="SMART" id="SM00248">
    <property type="entry name" value="ANK"/>
    <property type="match status" value="1"/>
</dbReference>
<reference evidence="4" key="1">
    <citation type="journal article" date="2020" name="Stud. Mycol.">
        <title>101 Dothideomycetes genomes: a test case for predicting lifestyles and emergence of pathogens.</title>
        <authorList>
            <person name="Haridas S."/>
            <person name="Albert R."/>
            <person name="Binder M."/>
            <person name="Bloem J."/>
            <person name="Labutti K."/>
            <person name="Salamov A."/>
            <person name="Andreopoulos B."/>
            <person name="Baker S."/>
            <person name="Barry K."/>
            <person name="Bills G."/>
            <person name="Bluhm B."/>
            <person name="Cannon C."/>
            <person name="Castanera R."/>
            <person name="Culley D."/>
            <person name="Daum C."/>
            <person name="Ezra D."/>
            <person name="Gonzalez J."/>
            <person name="Henrissat B."/>
            <person name="Kuo A."/>
            <person name="Liang C."/>
            <person name="Lipzen A."/>
            <person name="Lutzoni F."/>
            <person name="Magnuson J."/>
            <person name="Mondo S."/>
            <person name="Nolan M."/>
            <person name="Ohm R."/>
            <person name="Pangilinan J."/>
            <person name="Park H.-J."/>
            <person name="Ramirez L."/>
            <person name="Alfaro M."/>
            <person name="Sun H."/>
            <person name="Tritt A."/>
            <person name="Yoshinaga Y."/>
            <person name="Zwiers L.-H."/>
            <person name="Turgeon B."/>
            <person name="Goodwin S."/>
            <person name="Spatafora J."/>
            <person name="Crous P."/>
            <person name="Grigoriev I."/>
        </authorList>
    </citation>
    <scope>NUCLEOTIDE SEQUENCE</scope>
    <source>
        <strain evidence="4">CBS 627.86</strain>
    </source>
</reference>
<dbReference type="Pfam" id="PF04607">
    <property type="entry name" value="RelA_SpoT"/>
    <property type="match status" value="1"/>
</dbReference>
<dbReference type="OrthoDB" id="3799847at2759"/>
<dbReference type="SUPFAM" id="SSF81301">
    <property type="entry name" value="Nucleotidyltransferase"/>
    <property type="match status" value="1"/>
</dbReference>
<dbReference type="CDD" id="cd05399">
    <property type="entry name" value="NT_Rel-Spo_like"/>
    <property type="match status" value="1"/>
</dbReference>
<dbReference type="PANTHER" id="PTHR41773:SF1">
    <property type="entry name" value="RELA_SPOT DOMAIN-CONTAINING PROTEIN"/>
    <property type="match status" value="1"/>
</dbReference>
<name>A0A6A5YK13_9PLEO</name>
<dbReference type="EMBL" id="ML977360">
    <property type="protein sequence ID" value="KAF2106667.1"/>
    <property type="molecule type" value="Genomic_DNA"/>
</dbReference>
<evidence type="ECO:0000313" key="5">
    <source>
        <dbReference type="Proteomes" id="UP000799770"/>
    </source>
</evidence>
<dbReference type="PROSITE" id="PS50297">
    <property type="entry name" value="ANK_REP_REGION"/>
    <property type="match status" value="1"/>
</dbReference>
<evidence type="ECO:0000259" key="3">
    <source>
        <dbReference type="SMART" id="SM00954"/>
    </source>
</evidence>
<protein>
    <recommendedName>
        <fullName evidence="3">RelA/SpoT domain-containing protein</fullName>
    </recommendedName>
</protein>
<feature type="domain" description="RelA/SpoT" evidence="3">
    <location>
        <begin position="152"/>
        <end position="312"/>
    </location>
</feature>
<evidence type="ECO:0000256" key="2">
    <source>
        <dbReference type="SAM" id="MobiDB-lite"/>
    </source>
</evidence>
<dbReference type="Proteomes" id="UP000799770">
    <property type="component" value="Unassembled WGS sequence"/>
</dbReference>
<sequence length="852" mass="97040">MAANVSAHSWNLEAPPTAKWTESFEQAVGTIEATIGAMETLKKLQDFNSRMQKSQADLFRNAICVMKDVSEALSNMKKKQGSDKASESRILPKPTPGIKGDPAVMETPKTAALVFIQKYKREKDTWESLVEFVRKECEASLKGKGVQARCSMRVKEEKSLLNKLEKKQKQGLCPDLKTIENELWDIAGTRICLYFPKDVSAVETVVRNHANFKIIPQKPYKYQHSLEPPREVPYKAFRERNHTPRDREARPYEERMGYYDADHYWIEIQGHELLLEHPDWDGKRVEIQVRSVVMDAWAEVRHDLDYKNILHGYPGEDELRVLDSIKGNIATCEILLDHLRKLQDDRVEADLVQFPLPDQKKGTDAFRHTLLQALQPRHRQLLSLFEMDLGDRSSFVALGRLMSAMGITTPAKLKQAIEALQSRRAVEKYLGAIHYSGNPYDVFRRHQAAGLNNPNLRRKLTEREEDLLGITRGLTVSLFLFLYLLSKTDEQMEWNPGASDNLGLTLMGGIERRLFVLCFQERKSDDDAFPDMIDPESDLLSQRGPDSIKSAVVEAFSTVWCLRACCERLKNPGIPLIFYLFPHMGLKREWKGDSAIRRSKLSPFYLVSMLLRSNCSEIVEDALCTTLKWSALENDNHIRRYLDEDGSYGTKNLMGICQNDRWRYGMENARRIVGCSTGVINTLALCRALFSSDVTPDFLSFHLRLPEVDIIRMFTVGEDTGWSNLSVMAAVMKSAPSWAVARLLELAEIDVNARLWPDESATLLHFATLFGKVEVVKKLLELGADVNAKARGEPLAVWAFHHGQILLEGEIEEEVTPLYLAQQDWKPWISDDVSKSIRSLLTQAKSAPSQRQ</sequence>
<organism evidence="4 5">
    <name type="scientific">Lophiotrema nucula</name>
    <dbReference type="NCBI Taxonomy" id="690887"/>
    <lineage>
        <taxon>Eukaryota</taxon>
        <taxon>Fungi</taxon>
        <taxon>Dikarya</taxon>
        <taxon>Ascomycota</taxon>
        <taxon>Pezizomycotina</taxon>
        <taxon>Dothideomycetes</taxon>
        <taxon>Pleosporomycetidae</taxon>
        <taxon>Pleosporales</taxon>
        <taxon>Lophiotremataceae</taxon>
        <taxon>Lophiotrema</taxon>
    </lineage>
</organism>
<feature type="region of interest" description="Disordered" evidence="2">
    <location>
        <begin position="75"/>
        <end position="103"/>
    </location>
</feature>
<dbReference type="AlphaFoldDB" id="A0A6A5YK13"/>
<dbReference type="SMART" id="SM00954">
    <property type="entry name" value="RelA_SpoT"/>
    <property type="match status" value="1"/>
</dbReference>
<dbReference type="Gene3D" id="1.25.40.20">
    <property type="entry name" value="Ankyrin repeat-containing domain"/>
    <property type="match status" value="1"/>
</dbReference>
<keyword evidence="1" id="KW-0040">ANK repeat</keyword>
<evidence type="ECO:0000313" key="4">
    <source>
        <dbReference type="EMBL" id="KAF2106667.1"/>
    </source>
</evidence>
<dbReference type="Pfam" id="PF00023">
    <property type="entry name" value="Ank"/>
    <property type="match status" value="1"/>
</dbReference>
<dbReference type="InterPro" id="IPR036770">
    <property type="entry name" value="Ankyrin_rpt-contain_sf"/>
</dbReference>
<dbReference type="Gene3D" id="3.30.460.10">
    <property type="entry name" value="Beta Polymerase, domain 2"/>
    <property type="match status" value="1"/>
</dbReference>
<dbReference type="InterPro" id="IPR007685">
    <property type="entry name" value="RelA_SpoT"/>
</dbReference>
<dbReference type="PANTHER" id="PTHR41773">
    <property type="entry name" value="GTP PYROPHOSPHATASE-RELATED"/>
    <property type="match status" value="1"/>
</dbReference>
<keyword evidence="5" id="KW-1185">Reference proteome</keyword>
<proteinExistence type="predicted"/>
<gene>
    <name evidence="4" type="ORF">BDV96DRAFT_590672</name>
</gene>
<dbReference type="SUPFAM" id="SSF48403">
    <property type="entry name" value="Ankyrin repeat"/>
    <property type="match status" value="1"/>
</dbReference>
<dbReference type="GO" id="GO:0015969">
    <property type="term" value="P:guanosine tetraphosphate metabolic process"/>
    <property type="evidence" value="ECO:0007669"/>
    <property type="project" value="InterPro"/>
</dbReference>
<accession>A0A6A5YK13</accession>
<feature type="repeat" description="ANK" evidence="1">
    <location>
        <begin position="759"/>
        <end position="791"/>
    </location>
</feature>